<dbReference type="CDD" id="cd03801">
    <property type="entry name" value="GT4_PimA-like"/>
    <property type="match status" value="1"/>
</dbReference>
<feature type="domain" description="Glycosyl transferase family 1" evidence="3">
    <location>
        <begin position="168"/>
        <end position="327"/>
    </location>
</feature>
<gene>
    <name evidence="4" type="ORF">SAMN04488543_1194</name>
</gene>
<dbReference type="GO" id="GO:0016757">
    <property type="term" value="F:glycosyltransferase activity"/>
    <property type="evidence" value="ECO:0007669"/>
    <property type="project" value="UniProtKB-KW"/>
</dbReference>
<dbReference type="PANTHER" id="PTHR12526:SF510">
    <property type="entry name" value="D-INOSITOL 3-PHOSPHATE GLYCOSYLTRANSFERASE"/>
    <property type="match status" value="1"/>
</dbReference>
<dbReference type="STRING" id="546871.SAMN04488543_1194"/>
<dbReference type="InterPro" id="IPR001296">
    <property type="entry name" value="Glyco_trans_1"/>
</dbReference>
<dbReference type="AlphaFoldDB" id="A0A1H1PYC5"/>
<dbReference type="Gene3D" id="3.40.50.2000">
    <property type="entry name" value="Glycogen Phosphorylase B"/>
    <property type="match status" value="2"/>
</dbReference>
<organism evidence="4 5">
    <name type="scientific">Friedmanniella luteola</name>
    <dbReference type="NCBI Taxonomy" id="546871"/>
    <lineage>
        <taxon>Bacteria</taxon>
        <taxon>Bacillati</taxon>
        <taxon>Actinomycetota</taxon>
        <taxon>Actinomycetes</taxon>
        <taxon>Propionibacteriales</taxon>
        <taxon>Nocardioidaceae</taxon>
        <taxon>Friedmanniella</taxon>
    </lineage>
</organism>
<dbReference type="SUPFAM" id="SSF53756">
    <property type="entry name" value="UDP-Glycosyltransferase/glycogen phosphorylase"/>
    <property type="match status" value="1"/>
</dbReference>
<name>A0A1H1PYC5_9ACTN</name>
<protein>
    <submittedName>
        <fullName evidence="4">Glycosyltransferase involved in cell wall bisynthesis</fullName>
    </submittedName>
</protein>
<sequence length="372" mass="39006">MVVVGPPISASGGIGRLMAATLEELHPDDVQVRVLDTRGLGSSPWSSVLPLLRSCLVLLGLAARGEVDVAHVNVSSCGSAIRKGLVVRTCRLARVPVVLHLHASNFPAFFGSLPGGSQNWVRTTFRLAVRVVVLGQAGRSYVEDVLAVAPADVTVLANATGPAATRGSARPPGTPLRILFLGRLGARKGVPELLRALADPRLRDRPWRAVLAGDGDVAAFRARAAELGLQGRVEFPGWVGRDAVARYLAAAHLVVLPSHAEGMPLSVLEAFAAGVPVVCTPVGSLPEIAVDGVNSLLVPVGEAGSLAEAILRLAEDEDLRARLGTAALTTWGRGHTIADYALRLTREWRAVARVVPVTDDAGARAPVRPARQ</sequence>
<keyword evidence="1" id="KW-0328">Glycosyltransferase</keyword>
<evidence type="ECO:0000256" key="2">
    <source>
        <dbReference type="ARBA" id="ARBA00022679"/>
    </source>
</evidence>
<keyword evidence="5" id="KW-1185">Reference proteome</keyword>
<evidence type="ECO:0000313" key="5">
    <source>
        <dbReference type="Proteomes" id="UP000199092"/>
    </source>
</evidence>
<dbReference type="OrthoDB" id="570545at2"/>
<dbReference type="Proteomes" id="UP000199092">
    <property type="component" value="Chromosome I"/>
</dbReference>
<dbReference type="PANTHER" id="PTHR12526">
    <property type="entry name" value="GLYCOSYLTRANSFERASE"/>
    <property type="match status" value="1"/>
</dbReference>
<keyword evidence="2 4" id="KW-0808">Transferase</keyword>
<proteinExistence type="predicted"/>
<reference evidence="4 5" key="1">
    <citation type="submission" date="2016-10" db="EMBL/GenBank/DDBJ databases">
        <authorList>
            <person name="de Groot N.N."/>
        </authorList>
    </citation>
    <scope>NUCLEOTIDE SEQUENCE [LARGE SCALE GENOMIC DNA]</scope>
    <source>
        <strain evidence="4 5">DSM 21741</strain>
    </source>
</reference>
<dbReference type="Pfam" id="PF00534">
    <property type="entry name" value="Glycos_transf_1"/>
    <property type="match status" value="1"/>
</dbReference>
<accession>A0A1H1PYC5</accession>
<evidence type="ECO:0000256" key="1">
    <source>
        <dbReference type="ARBA" id="ARBA00022676"/>
    </source>
</evidence>
<dbReference type="EMBL" id="LT629749">
    <property type="protein sequence ID" value="SDS16114.1"/>
    <property type="molecule type" value="Genomic_DNA"/>
</dbReference>
<evidence type="ECO:0000313" key="4">
    <source>
        <dbReference type="EMBL" id="SDS16114.1"/>
    </source>
</evidence>
<evidence type="ECO:0000259" key="3">
    <source>
        <dbReference type="Pfam" id="PF00534"/>
    </source>
</evidence>